<feature type="signal peptide" evidence="2">
    <location>
        <begin position="1"/>
        <end position="18"/>
    </location>
</feature>
<dbReference type="InterPro" id="IPR011659">
    <property type="entry name" value="WD40"/>
</dbReference>
<dbReference type="Gene3D" id="2.120.10.30">
    <property type="entry name" value="TolB, C-terminal domain"/>
    <property type="match status" value="2"/>
</dbReference>
<protein>
    <submittedName>
        <fullName evidence="3">Biopolymer transporter Tol</fullName>
    </submittedName>
</protein>
<accession>A0A7V2ZK78</accession>
<dbReference type="InterPro" id="IPR011042">
    <property type="entry name" value="6-blade_b-propeller_TolB-like"/>
</dbReference>
<organism evidence="3">
    <name type="scientific">Ignavibacterium album</name>
    <dbReference type="NCBI Taxonomy" id="591197"/>
    <lineage>
        <taxon>Bacteria</taxon>
        <taxon>Pseudomonadati</taxon>
        <taxon>Ignavibacteriota</taxon>
        <taxon>Ignavibacteria</taxon>
        <taxon>Ignavibacteriales</taxon>
        <taxon>Ignavibacteriaceae</taxon>
        <taxon>Ignavibacterium</taxon>
    </lineage>
</organism>
<proteinExistence type="inferred from homology"/>
<evidence type="ECO:0000256" key="1">
    <source>
        <dbReference type="ARBA" id="ARBA00009820"/>
    </source>
</evidence>
<feature type="chain" id="PRO_5030625359" evidence="2">
    <location>
        <begin position="19"/>
        <end position="1040"/>
    </location>
</feature>
<dbReference type="Pfam" id="PF07676">
    <property type="entry name" value="PD40"/>
    <property type="match status" value="2"/>
</dbReference>
<sequence>MRLKFIFILLLISNTLFAQFTEFHPELNWFTIKGKHVQVHYHEGAERTAQVVAKIADEIWEPICSLYQYEPEVVHYVIKDIDDYSNGATYFFDNKIEIWTSALDFDLRGAHNWLRNVISHEFTHLVQIQAAMKSKRSLPAVFLQILSYEDKRRPDILYGFPNVLISYPLAMINVPAWFAEGTAQYMRKEFDYDRWDTHRDMILRSYAIDGNMLTWNEMGVFGKTSLGNESVYNSGFAFTRYISQKYGEDKLREVTRALGNFGTFTIDAAFSKVIGKDGNELYNEWREFLTNDYKNRLSKVFQNKVEGQQIASVGFGNFYPIFSTDGKKVYYISNKTSDYFAPASIYEYDLESKKEKLISGGVRSTFSFIPNTNKIIYSKISDDNKNWYNVHDLYVYDIDNEKETRLTFNLRANHPSVSNDGKSIVFIFQKDGTTNLGKVNIDGKNFQQLTFYSNGEQVYNPKFSPDDSKIIFDYSYHHTRDIAMINSDGGKVEFILATDKDERNAMFKSDDEIIYSSDETGIFNIYSLKLSSKEKKQLTNVLGGAFMPAINQSGDLAYAGYTSTGYKIFLINSEEQKKVKEGMNYVWIDNPPLNADKPNGDIQKFDINALKNFNDYEIPEFEKKSYSGVFSNLSFFPFLRYDNYNTGNKFTEKLKPGLLVSSNDILNRYAIFAGGSINTRLERDLFLVFDYKNKLPLFTSIGLRPELSVELYSISRKADVDIFFGADTVGGVVNYDFIIPTDVTYDLFEADFIVRHRLFTRDQDLQLKFAFSTYTATLGSFILPDDNNTLYPSTKDNYFIGRNLEAKYTWFAIAPTKDDDINPVGMNIEITYNYEFNKFNSEGEYTIENGFLEPLYRNFNFHKLELKTGIYLPVFNSHTFNTTLRLGSILGPTVPDFFDFYLGGLIGMKSYPFYSISGNEIAWLNFTYRFPLLRNIDTKIGHLYIDKIFLSVNADIGNAWNGKIPEIDQFKKGVGAEIRLQLNSYYLFPTSIFFHAAYALDEFYRIVNNQTINYGKEWSFYGGILFGFEILNFGSNKKIR</sequence>
<reference evidence="3" key="1">
    <citation type="journal article" date="2020" name="mSystems">
        <title>Genome- and Community-Level Interaction Insights into Carbon Utilization and Element Cycling Functions of Hydrothermarchaeota in Hydrothermal Sediment.</title>
        <authorList>
            <person name="Zhou Z."/>
            <person name="Liu Y."/>
            <person name="Xu W."/>
            <person name="Pan J."/>
            <person name="Luo Z.H."/>
            <person name="Li M."/>
        </authorList>
    </citation>
    <scope>NUCLEOTIDE SEQUENCE [LARGE SCALE GENOMIC DNA]</scope>
    <source>
        <strain evidence="3">SpSt-479</strain>
    </source>
</reference>
<dbReference type="EMBL" id="DSUJ01000008">
    <property type="protein sequence ID" value="HFI91496.1"/>
    <property type="molecule type" value="Genomic_DNA"/>
</dbReference>
<gene>
    <name evidence="3" type="ORF">ENS31_08220</name>
</gene>
<dbReference type="PANTHER" id="PTHR36842:SF1">
    <property type="entry name" value="PROTEIN TOLB"/>
    <property type="match status" value="1"/>
</dbReference>
<keyword evidence="2" id="KW-0732">Signal</keyword>
<dbReference type="AlphaFoldDB" id="A0A7V2ZK78"/>
<comment type="caution">
    <text evidence="3">The sequence shown here is derived from an EMBL/GenBank/DDBJ whole genome shotgun (WGS) entry which is preliminary data.</text>
</comment>
<evidence type="ECO:0000256" key="2">
    <source>
        <dbReference type="SAM" id="SignalP"/>
    </source>
</evidence>
<dbReference type="SUPFAM" id="SSF82171">
    <property type="entry name" value="DPP6 N-terminal domain-like"/>
    <property type="match status" value="1"/>
</dbReference>
<comment type="similarity">
    <text evidence="1">Belongs to the TolB family.</text>
</comment>
<evidence type="ECO:0000313" key="3">
    <source>
        <dbReference type="EMBL" id="HFI91496.1"/>
    </source>
</evidence>
<dbReference type="PANTHER" id="PTHR36842">
    <property type="entry name" value="PROTEIN TOLB HOMOLOG"/>
    <property type="match status" value="1"/>
</dbReference>
<name>A0A7V2ZK78_9BACT</name>